<evidence type="ECO:0000313" key="3">
    <source>
        <dbReference type="Proteomes" id="UP000294543"/>
    </source>
</evidence>
<dbReference type="RefSeq" id="WP_132509783.1">
    <property type="nucleotide sequence ID" value="NZ_SMKP01000048.1"/>
</dbReference>
<feature type="region of interest" description="Disordered" evidence="1">
    <location>
        <begin position="92"/>
        <end position="132"/>
    </location>
</feature>
<dbReference type="Proteomes" id="UP000294543">
    <property type="component" value="Unassembled WGS sequence"/>
</dbReference>
<organism evidence="2 3">
    <name type="scientific">Nonomuraea diastatica</name>
    <dbReference type="NCBI Taxonomy" id="1848329"/>
    <lineage>
        <taxon>Bacteria</taxon>
        <taxon>Bacillati</taxon>
        <taxon>Actinomycetota</taxon>
        <taxon>Actinomycetes</taxon>
        <taxon>Streptosporangiales</taxon>
        <taxon>Streptosporangiaceae</taxon>
        <taxon>Nonomuraea</taxon>
    </lineage>
</organism>
<keyword evidence="3" id="KW-1185">Reference proteome</keyword>
<accession>A0A4R4WS49</accession>
<dbReference type="SUPFAM" id="SSF53795">
    <property type="entry name" value="PEP carboxykinase-like"/>
    <property type="match status" value="1"/>
</dbReference>
<feature type="compositionally biased region" description="Basic residues" evidence="1">
    <location>
        <begin position="106"/>
        <end position="116"/>
    </location>
</feature>
<gene>
    <name evidence="2" type="ORF">E1294_18660</name>
</gene>
<reference evidence="2 3" key="1">
    <citation type="submission" date="2019-03" db="EMBL/GenBank/DDBJ databases">
        <title>Draft genome sequences of novel Actinobacteria.</title>
        <authorList>
            <person name="Sahin N."/>
            <person name="Ay H."/>
            <person name="Saygin H."/>
        </authorList>
    </citation>
    <scope>NUCLEOTIDE SEQUENCE [LARGE SCALE GENOMIC DNA]</scope>
    <source>
        <strain evidence="2 3">KC712</strain>
    </source>
</reference>
<evidence type="ECO:0008006" key="4">
    <source>
        <dbReference type="Google" id="ProtNLM"/>
    </source>
</evidence>
<dbReference type="AlphaFoldDB" id="A0A4R4WS49"/>
<dbReference type="EMBL" id="SMKP01000048">
    <property type="protein sequence ID" value="TDD20200.1"/>
    <property type="molecule type" value="Genomic_DNA"/>
</dbReference>
<evidence type="ECO:0000313" key="2">
    <source>
        <dbReference type="EMBL" id="TDD20200.1"/>
    </source>
</evidence>
<evidence type="ECO:0000256" key="1">
    <source>
        <dbReference type="SAM" id="MobiDB-lite"/>
    </source>
</evidence>
<dbReference type="InterPro" id="IPR027417">
    <property type="entry name" value="P-loop_NTPase"/>
</dbReference>
<dbReference type="Gene3D" id="3.40.50.300">
    <property type="entry name" value="P-loop containing nucleotide triphosphate hydrolases"/>
    <property type="match status" value="1"/>
</dbReference>
<dbReference type="OrthoDB" id="5019413at2"/>
<comment type="caution">
    <text evidence="2">The sequence shown here is derived from an EMBL/GenBank/DDBJ whole genome shotgun (WGS) entry which is preliminary data.</text>
</comment>
<sequence length="132" mass="14951">MSPPRARQTMPKVLITGMSGTGKSSALRALAARGHRTVDTDTDEWNRWVRLPDGARDWVWREEAIGHLLTGHDEGALFVAGCRSNQGLFYPDSGSARSYGGWRSSSRPHRRRRARVGRSQYRPRPARRDRPL</sequence>
<protein>
    <recommendedName>
        <fullName evidence="4">Shikimate kinase</fullName>
    </recommendedName>
</protein>
<proteinExistence type="predicted"/>
<name>A0A4R4WS49_9ACTN</name>